<evidence type="ECO:0000313" key="2">
    <source>
        <dbReference type="EMBL" id="TPD57442.1"/>
    </source>
</evidence>
<comment type="caution">
    <text evidence="2">The sequence shown here is derived from an EMBL/GenBank/DDBJ whole genome shotgun (WGS) entry which is preliminary data.</text>
</comment>
<dbReference type="RefSeq" id="WP_139941757.1">
    <property type="nucleotide sequence ID" value="NZ_JBHSYP010000005.1"/>
</dbReference>
<gene>
    <name evidence="2" type="ORF">FIV46_15080</name>
</gene>
<proteinExistence type="predicted"/>
<keyword evidence="3" id="KW-1185">Reference proteome</keyword>
<feature type="compositionally biased region" description="Basic and acidic residues" evidence="1">
    <location>
        <begin position="64"/>
        <end position="83"/>
    </location>
</feature>
<dbReference type="Proteomes" id="UP000319148">
    <property type="component" value="Unassembled WGS sequence"/>
</dbReference>
<organism evidence="2 3">
    <name type="scientific">Emcibacter nanhaiensis</name>
    <dbReference type="NCBI Taxonomy" id="1505037"/>
    <lineage>
        <taxon>Bacteria</taxon>
        <taxon>Pseudomonadati</taxon>
        <taxon>Pseudomonadota</taxon>
        <taxon>Alphaproteobacteria</taxon>
        <taxon>Emcibacterales</taxon>
        <taxon>Emcibacteraceae</taxon>
        <taxon>Emcibacter</taxon>
    </lineage>
</organism>
<reference evidence="3" key="1">
    <citation type="submission" date="2019-06" db="EMBL/GenBank/DDBJ databases">
        <title>The complete genome of Emcibacter congregatus ZYLT.</title>
        <authorList>
            <person name="Zhao Z."/>
        </authorList>
    </citation>
    <scope>NUCLEOTIDE SEQUENCE [LARGE SCALE GENOMIC DNA]</scope>
    <source>
        <strain evidence="3">MCCC 1A06723</strain>
    </source>
</reference>
<dbReference type="EMBL" id="VFIY01000018">
    <property type="protein sequence ID" value="TPD57442.1"/>
    <property type="molecule type" value="Genomic_DNA"/>
</dbReference>
<evidence type="ECO:0000256" key="1">
    <source>
        <dbReference type="SAM" id="MobiDB-lite"/>
    </source>
</evidence>
<protein>
    <submittedName>
        <fullName evidence="2">Uncharacterized protein</fullName>
    </submittedName>
</protein>
<dbReference type="AlphaFoldDB" id="A0A501PBQ9"/>
<evidence type="ECO:0000313" key="3">
    <source>
        <dbReference type="Proteomes" id="UP000319148"/>
    </source>
</evidence>
<sequence>MKKEARLTGSLLARKGKAIPSPAAPKFSMPAINRFGHKGQDDTVDEKHVAAEAEDGLANTIETVKKLSEVQGRRSGPSDDKTETTGGKIFGRRKVEKTAPKAPKAAGKRIAMTLRMTEEDHLKLRLYSAHTRKSCQEVLTEALDMYLCNESEHVCDNKRCSCLAE</sequence>
<accession>A0A501PBQ9</accession>
<name>A0A501PBQ9_9PROT</name>
<feature type="region of interest" description="Disordered" evidence="1">
    <location>
        <begin position="64"/>
        <end position="104"/>
    </location>
</feature>
<dbReference type="OrthoDB" id="8480732at2"/>
<feature type="region of interest" description="Disordered" evidence="1">
    <location>
        <begin position="1"/>
        <end position="43"/>
    </location>
</feature>